<comment type="similarity">
    <text evidence="1">Belongs to the eukaryotic ribosomal protein eL28 family.</text>
</comment>
<organism evidence="8 9">
    <name type="scientific">Acropora cervicornis</name>
    <name type="common">Staghorn coral</name>
    <dbReference type="NCBI Taxonomy" id="6130"/>
    <lineage>
        <taxon>Eukaryota</taxon>
        <taxon>Metazoa</taxon>
        <taxon>Cnidaria</taxon>
        <taxon>Anthozoa</taxon>
        <taxon>Hexacorallia</taxon>
        <taxon>Scleractinia</taxon>
        <taxon>Astrocoeniina</taxon>
        <taxon>Acroporidae</taxon>
        <taxon>Acropora</taxon>
    </lineage>
</organism>
<protein>
    <recommendedName>
        <fullName evidence="4">Large ribosomal subunit protein eL28</fullName>
    </recommendedName>
    <alternativeName>
        <fullName evidence="5">60S ribosomal protein L28</fullName>
    </alternativeName>
</protein>
<gene>
    <name evidence="8" type="ORF">P5673_018414</name>
</gene>
<dbReference type="EMBL" id="JARQWQ010000041">
    <property type="protein sequence ID" value="KAK2559267.1"/>
    <property type="molecule type" value="Genomic_DNA"/>
</dbReference>
<dbReference type="GO" id="GO:1990904">
    <property type="term" value="C:ribonucleoprotein complex"/>
    <property type="evidence" value="ECO:0007669"/>
    <property type="project" value="UniProtKB-KW"/>
</dbReference>
<evidence type="ECO:0000256" key="3">
    <source>
        <dbReference type="ARBA" id="ARBA00023274"/>
    </source>
</evidence>
<keyword evidence="3" id="KW-0687">Ribonucleoprotein</keyword>
<evidence type="ECO:0000256" key="4">
    <source>
        <dbReference type="ARBA" id="ARBA00035223"/>
    </source>
</evidence>
<evidence type="ECO:0000313" key="8">
    <source>
        <dbReference type="EMBL" id="KAK2559267.1"/>
    </source>
</evidence>
<dbReference type="GO" id="GO:0005840">
    <property type="term" value="C:ribosome"/>
    <property type="evidence" value="ECO:0007669"/>
    <property type="project" value="UniProtKB-KW"/>
</dbReference>
<dbReference type="Pfam" id="PF01778">
    <property type="entry name" value="Ribosomal_L28e"/>
    <property type="match status" value="1"/>
</dbReference>
<accession>A0AAD9QDG7</accession>
<dbReference type="GO" id="GO:0006412">
    <property type="term" value="P:translation"/>
    <property type="evidence" value="ECO:0007669"/>
    <property type="project" value="InterPro"/>
</dbReference>
<keyword evidence="2 8" id="KW-0689">Ribosomal protein</keyword>
<comment type="caution">
    <text evidence="8">The sequence shown here is derived from an EMBL/GenBank/DDBJ whole genome shotgun (WGS) entry which is preliminary data.</text>
</comment>
<reference evidence="8" key="2">
    <citation type="journal article" date="2023" name="Science">
        <title>Genomic signatures of disease resistance in endangered staghorn corals.</title>
        <authorList>
            <person name="Vollmer S.V."/>
            <person name="Selwyn J.D."/>
            <person name="Despard B.A."/>
            <person name="Roesel C.L."/>
        </authorList>
    </citation>
    <scope>NUCLEOTIDE SEQUENCE</scope>
    <source>
        <strain evidence="8">K2</strain>
    </source>
</reference>
<evidence type="ECO:0000256" key="1">
    <source>
        <dbReference type="ARBA" id="ARBA00007926"/>
    </source>
</evidence>
<feature type="region of interest" description="Disordered" evidence="6">
    <location>
        <begin position="117"/>
        <end position="137"/>
    </location>
</feature>
<dbReference type="Proteomes" id="UP001249851">
    <property type="component" value="Unassembled WGS sequence"/>
</dbReference>
<dbReference type="InterPro" id="IPR002672">
    <property type="entry name" value="Ribosomal_eL28"/>
</dbReference>
<evidence type="ECO:0000259" key="7">
    <source>
        <dbReference type="Pfam" id="PF01778"/>
    </source>
</evidence>
<dbReference type="Gene3D" id="3.30.390.110">
    <property type="match status" value="1"/>
</dbReference>
<feature type="domain" description="Ribosomal eL28/Mak16" evidence="7">
    <location>
        <begin position="5"/>
        <end position="120"/>
    </location>
</feature>
<evidence type="ECO:0000256" key="2">
    <source>
        <dbReference type="ARBA" id="ARBA00022980"/>
    </source>
</evidence>
<evidence type="ECO:0000256" key="5">
    <source>
        <dbReference type="ARBA" id="ARBA00035330"/>
    </source>
</evidence>
<dbReference type="AlphaFoldDB" id="A0AAD9QDG7"/>
<reference evidence="8" key="1">
    <citation type="journal article" date="2023" name="G3 (Bethesda)">
        <title>Whole genome assembly and annotation of the endangered Caribbean coral Acropora cervicornis.</title>
        <authorList>
            <person name="Selwyn J.D."/>
            <person name="Vollmer S.V."/>
        </authorList>
    </citation>
    <scope>NUCLEOTIDE SEQUENCE</scope>
    <source>
        <strain evidence="8">K2</strain>
    </source>
</reference>
<evidence type="ECO:0000313" key="9">
    <source>
        <dbReference type="Proteomes" id="UP001249851"/>
    </source>
</evidence>
<sequence>MSADLQWQILRKTSSFLVKSNGWTFTKEPLNLTARNSFKYSGLANEKAIGITADPSGKGVVFITKRTKYARKPAKMLTKVTLSKSKRDVSRSIRKICTKTNYRCDLKDVAVRRARAILNSQQTTPTGEGKRGEKKRS</sequence>
<name>A0AAD9QDG7_ACRCE</name>
<dbReference type="InterPro" id="IPR029004">
    <property type="entry name" value="Ribosomal_eL28/Mak16"/>
</dbReference>
<keyword evidence="9" id="KW-1185">Reference proteome</keyword>
<proteinExistence type="inferred from homology"/>
<evidence type="ECO:0000256" key="6">
    <source>
        <dbReference type="SAM" id="MobiDB-lite"/>
    </source>
</evidence>
<dbReference type="FunFam" id="3.30.390.110:FF:000002">
    <property type="entry name" value="60S ribosomal protein L28"/>
    <property type="match status" value="1"/>
</dbReference>
<dbReference type="GO" id="GO:0003735">
    <property type="term" value="F:structural constituent of ribosome"/>
    <property type="evidence" value="ECO:0007669"/>
    <property type="project" value="InterPro"/>
</dbReference>
<dbReference type="PANTHER" id="PTHR10544">
    <property type="entry name" value="60S RIBOSOMAL PROTEIN L28"/>
    <property type="match status" value="1"/>
</dbReference>